<keyword evidence="1" id="KW-0732">Signal</keyword>
<evidence type="ECO:0000313" key="3">
    <source>
        <dbReference type="Proteomes" id="UP001302602"/>
    </source>
</evidence>
<dbReference type="EMBL" id="MU853244">
    <property type="protein sequence ID" value="KAK4119864.1"/>
    <property type="molecule type" value="Genomic_DNA"/>
</dbReference>
<gene>
    <name evidence="2" type="ORF">N657DRAFT_580904</name>
</gene>
<keyword evidence="3" id="KW-1185">Reference proteome</keyword>
<sequence length="166" mass="18300">MQLTTLTSLALLSLGVSAGTVNKRNGEGVHLANCYQNSPLGQVPFSQFIYYADDAQASQNVVPSSNNQCRVNTPGQGGFKTWEGSLISCSFPTNTYFTSNIQSGAGSYSIGQYAGSGQSSYHNFNCYRDNNHQLYNDGTYTCWSVYYCLNVSFFKLMLARHANCWQ</sequence>
<feature type="signal peptide" evidence="1">
    <location>
        <begin position="1"/>
        <end position="18"/>
    </location>
</feature>
<dbReference type="Proteomes" id="UP001302602">
    <property type="component" value="Unassembled WGS sequence"/>
</dbReference>
<proteinExistence type="predicted"/>
<evidence type="ECO:0000256" key="1">
    <source>
        <dbReference type="SAM" id="SignalP"/>
    </source>
</evidence>
<organism evidence="2 3">
    <name type="scientific">Parathielavia appendiculata</name>
    <dbReference type="NCBI Taxonomy" id="2587402"/>
    <lineage>
        <taxon>Eukaryota</taxon>
        <taxon>Fungi</taxon>
        <taxon>Dikarya</taxon>
        <taxon>Ascomycota</taxon>
        <taxon>Pezizomycotina</taxon>
        <taxon>Sordariomycetes</taxon>
        <taxon>Sordariomycetidae</taxon>
        <taxon>Sordariales</taxon>
        <taxon>Chaetomiaceae</taxon>
        <taxon>Parathielavia</taxon>
    </lineage>
</organism>
<reference evidence="2" key="1">
    <citation type="journal article" date="2023" name="Mol. Phylogenet. Evol.">
        <title>Genome-scale phylogeny and comparative genomics of the fungal order Sordariales.</title>
        <authorList>
            <person name="Hensen N."/>
            <person name="Bonometti L."/>
            <person name="Westerberg I."/>
            <person name="Brannstrom I.O."/>
            <person name="Guillou S."/>
            <person name="Cros-Aarteil S."/>
            <person name="Calhoun S."/>
            <person name="Haridas S."/>
            <person name="Kuo A."/>
            <person name="Mondo S."/>
            <person name="Pangilinan J."/>
            <person name="Riley R."/>
            <person name="LaButti K."/>
            <person name="Andreopoulos B."/>
            <person name="Lipzen A."/>
            <person name="Chen C."/>
            <person name="Yan M."/>
            <person name="Daum C."/>
            <person name="Ng V."/>
            <person name="Clum A."/>
            <person name="Steindorff A."/>
            <person name="Ohm R.A."/>
            <person name="Martin F."/>
            <person name="Silar P."/>
            <person name="Natvig D.O."/>
            <person name="Lalanne C."/>
            <person name="Gautier V."/>
            <person name="Ament-Velasquez S.L."/>
            <person name="Kruys A."/>
            <person name="Hutchinson M.I."/>
            <person name="Powell A.J."/>
            <person name="Barry K."/>
            <person name="Miller A.N."/>
            <person name="Grigoriev I.V."/>
            <person name="Debuchy R."/>
            <person name="Gladieux P."/>
            <person name="Hiltunen Thoren M."/>
            <person name="Johannesson H."/>
        </authorList>
    </citation>
    <scope>NUCLEOTIDE SEQUENCE</scope>
    <source>
        <strain evidence="2">CBS 731.68</strain>
    </source>
</reference>
<dbReference type="GeneID" id="87826259"/>
<protein>
    <submittedName>
        <fullName evidence="2">Uncharacterized protein</fullName>
    </submittedName>
</protein>
<feature type="chain" id="PRO_5042921156" evidence="1">
    <location>
        <begin position="19"/>
        <end position="166"/>
    </location>
</feature>
<name>A0AAN6TSX1_9PEZI</name>
<reference evidence="2" key="2">
    <citation type="submission" date="2023-05" db="EMBL/GenBank/DDBJ databases">
        <authorList>
            <consortium name="Lawrence Berkeley National Laboratory"/>
            <person name="Steindorff A."/>
            <person name="Hensen N."/>
            <person name="Bonometti L."/>
            <person name="Westerberg I."/>
            <person name="Brannstrom I.O."/>
            <person name="Guillou S."/>
            <person name="Cros-Aarteil S."/>
            <person name="Calhoun S."/>
            <person name="Haridas S."/>
            <person name="Kuo A."/>
            <person name="Mondo S."/>
            <person name="Pangilinan J."/>
            <person name="Riley R."/>
            <person name="Labutti K."/>
            <person name="Andreopoulos B."/>
            <person name="Lipzen A."/>
            <person name="Chen C."/>
            <person name="Yanf M."/>
            <person name="Daum C."/>
            <person name="Ng V."/>
            <person name="Clum A."/>
            <person name="Ohm R."/>
            <person name="Martin F."/>
            <person name="Silar P."/>
            <person name="Natvig D."/>
            <person name="Lalanne C."/>
            <person name="Gautier V."/>
            <person name="Ament-Velasquez S.L."/>
            <person name="Kruys A."/>
            <person name="Hutchinson M.I."/>
            <person name="Powell A.J."/>
            <person name="Barry K."/>
            <person name="Miller A.N."/>
            <person name="Grigoriev I.V."/>
            <person name="Debuchy R."/>
            <person name="Gladieux P."/>
            <person name="Thoren M.H."/>
            <person name="Johannesson H."/>
        </authorList>
    </citation>
    <scope>NUCLEOTIDE SEQUENCE</scope>
    <source>
        <strain evidence="2">CBS 731.68</strain>
    </source>
</reference>
<comment type="caution">
    <text evidence="2">The sequence shown here is derived from an EMBL/GenBank/DDBJ whole genome shotgun (WGS) entry which is preliminary data.</text>
</comment>
<accession>A0AAN6TSX1</accession>
<dbReference type="RefSeq" id="XP_062643637.1">
    <property type="nucleotide sequence ID" value="XM_062789489.1"/>
</dbReference>
<dbReference type="AlphaFoldDB" id="A0AAN6TSX1"/>
<evidence type="ECO:0000313" key="2">
    <source>
        <dbReference type="EMBL" id="KAK4119864.1"/>
    </source>
</evidence>